<dbReference type="PANTHER" id="PTHR43289">
    <property type="entry name" value="MITOGEN-ACTIVATED PROTEIN KINASE KINASE KINASE 20-RELATED"/>
    <property type="match status" value="1"/>
</dbReference>
<dbReference type="KEGG" id="gba:J421_4118"/>
<dbReference type="InParanoid" id="W0RMV6"/>
<dbReference type="InterPro" id="IPR027417">
    <property type="entry name" value="P-loop_NTPase"/>
</dbReference>
<dbReference type="Pfam" id="PF07693">
    <property type="entry name" value="KAP_NTPase"/>
    <property type="match status" value="1"/>
</dbReference>
<proteinExistence type="predicted"/>
<dbReference type="InterPro" id="IPR000719">
    <property type="entry name" value="Prot_kinase_dom"/>
</dbReference>
<dbReference type="CDD" id="cd14014">
    <property type="entry name" value="STKc_PknB_like"/>
    <property type="match status" value="1"/>
</dbReference>
<dbReference type="Pfam" id="PF00069">
    <property type="entry name" value="Pkinase"/>
    <property type="match status" value="1"/>
</dbReference>
<evidence type="ECO:0000313" key="9">
    <source>
        <dbReference type="Proteomes" id="UP000019151"/>
    </source>
</evidence>
<protein>
    <submittedName>
        <fullName evidence="8">Protein kinase</fullName>
    </submittedName>
</protein>
<feature type="domain" description="FHA" evidence="6">
    <location>
        <begin position="1044"/>
        <end position="1093"/>
    </location>
</feature>
<name>W0RMV6_9BACT</name>
<keyword evidence="3 8" id="KW-0418">Kinase</keyword>
<keyword evidence="4 5" id="KW-0067">ATP-binding</keyword>
<evidence type="ECO:0000256" key="3">
    <source>
        <dbReference type="ARBA" id="ARBA00022777"/>
    </source>
</evidence>
<dbReference type="STRING" id="861299.J421_4118"/>
<organism evidence="8 9">
    <name type="scientific">Gemmatirosa kalamazoonensis</name>
    <dbReference type="NCBI Taxonomy" id="861299"/>
    <lineage>
        <taxon>Bacteria</taxon>
        <taxon>Pseudomonadati</taxon>
        <taxon>Gemmatimonadota</taxon>
        <taxon>Gemmatimonadia</taxon>
        <taxon>Gemmatimonadales</taxon>
        <taxon>Gemmatimonadaceae</taxon>
        <taxon>Gemmatirosa</taxon>
    </lineage>
</organism>
<feature type="binding site" evidence="5">
    <location>
        <position position="674"/>
    </location>
    <ligand>
        <name>ATP</name>
        <dbReference type="ChEBI" id="CHEBI:30616"/>
    </ligand>
</feature>
<dbReference type="EMBL" id="CP007128">
    <property type="protein sequence ID" value="AHG91655.1"/>
    <property type="molecule type" value="Genomic_DNA"/>
</dbReference>
<evidence type="ECO:0000256" key="2">
    <source>
        <dbReference type="ARBA" id="ARBA00022741"/>
    </source>
</evidence>
<dbReference type="Gene3D" id="1.10.510.10">
    <property type="entry name" value="Transferase(Phosphotransferase) domain 1"/>
    <property type="match status" value="1"/>
</dbReference>
<dbReference type="Gene3D" id="2.60.200.20">
    <property type="match status" value="1"/>
</dbReference>
<keyword evidence="1" id="KW-0808">Transferase</keyword>
<dbReference type="SUPFAM" id="SSF49879">
    <property type="entry name" value="SMAD/FHA domain"/>
    <property type="match status" value="1"/>
</dbReference>
<dbReference type="Gene3D" id="3.40.50.300">
    <property type="entry name" value="P-loop containing nucleotide triphosphate hydrolases"/>
    <property type="match status" value="1"/>
</dbReference>
<keyword evidence="9" id="KW-1185">Reference proteome</keyword>
<dbReference type="PROSITE" id="PS50006">
    <property type="entry name" value="FHA_DOMAIN"/>
    <property type="match status" value="1"/>
</dbReference>
<dbReference type="RefSeq" id="WP_025413098.1">
    <property type="nucleotide sequence ID" value="NZ_CP007128.1"/>
</dbReference>
<dbReference type="AlphaFoldDB" id="W0RMV6"/>
<dbReference type="InterPro" id="IPR011646">
    <property type="entry name" value="KAP_P-loop"/>
</dbReference>
<dbReference type="eggNOG" id="COG0515">
    <property type="taxonomic scope" value="Bacteria"/>
</dbReference>
<dbReference type="OrthoDB" id="5164919at2"/>
<dbReference type="Pfam" id="PF00498">
    <property type="entry name" value="FHA"/>
    <property type="match status" value="1"/>
</dbReference>
<dbReference type="Proteomes" id="UP000019151">
    <property type="component" value="Chromosome"/>
</dbReference>
<dbReference type="InterPro" id="IPR011009">
    <property type="entry name" value="Kinase-like_dom_sf"/>
</dbReference>
<reference evidence="8 9" key="1">
    <citation type="journal article" date="2014" name="Genome Announc.">
        <title>Genome Sequence and Methylome of Soil Bacterium Gemmatirosa kalamazoonensis KBS708T, a Member of the Rarely Cultivated Gemmatimonadetes Phylum.</title>
        <authorList>
            <person name="Debruyn J.M."/>
            <person name="Radosevich M."/>
            <person name="Wommack K.E."/>
            <person name="Polson S.W."/>
            <person name="Hauser L.J."/>
            <person name="Fawaz M.N."/>
            <person name="Korlach J."/>
            <person name="Tsai Y.C."/>
        </authorList>
    </citation>
    <scope>NUCLEOTIDE SEQUENCE [LARGE SCALE GENOMIC DNA]</scope>
    <source>
        <strain evidence="8 9">KBS708</strain>
    </source>
</reference>
<dbReference type="InterPro" id="IPR000253">
    <property type="entry name" value="FHA_dom"/>
</dbReference>
<keyword evidence="2 5" id="KW-0547">Nucleotide-binding</keyword>
<dbReference type="InterPro" id="IPR017441">
    <property type="entry name" value="Protein_kinase_ATP_BS"/>
</dbReference>
<evidence type="ECO:0000256" key="5">
    <source>
        <dbReference type="PROSITE-ProRule" id="PRU10141"/>
    </source>
</evidence>
<dbReference type="Gene3D" id="3.30.200.20">
    <property type="entry name" value="Phosphorylase Kinase, domain 1"/>
    <property type="match status" value="1"/>
</dbReference>
<dbReference type="InterPro" id="IPR008984">
    <property type="entry name" value="SMAD_FHA_dom_sf"/>
</dbReference>
<dbReference type="GO" id="GO:0004674">
    <property type="term" value="F:protein serine/threonine kinase activity"/>
    <property type="evidence" value="ECO:0007669"/>
    <property type="project" value="TreeGrafter"/>
</dbReference>
<accession>W0RMV6</accession>
<evidence type="ECO:0000256" key="4">
    <source>
        <dbReference type="ARBA" id="ARBA00022840"/>
    </source>
</evidence>
<dbReference type="PANTHER" id="PTHR43289:SF6">
    <property type="entry name" value="SERINE_THREONINE-PROTEIN KINASE NEKL-3"/>
    <property type="match status" value="1"/>
</dbReference>
<dbReference type="PROSITE" id="PS00107">
    <property type="entry name" value="PROTEIN_KINASE_ATP"/>
    <property type="match status" value="1"/>
</dbReference>
<evidence type="ECO:0000256" key="1">
    <source>
        <dbReference type="ARBA" id="ARBA00022679"/>
    </source>
</evidence>
<evidence type="ECO:0000313" key="8">
    <source>
        <dbReference type="EMBL" id="AHG91655.1"/>
    </source>
</evidence>
<evidence type="ECO:0000259" key="7">
    <source>
        <dbReference type="PROSITE" id="PS50011"/>
    </source>
</evidence>
<dbReference type="SUPFAM" id="SSF56112">
    <property type="entry name" value="Protein kinase-like (PK-like)"/>
    <property type="match status" value="1"/>
</dbReference>
<dbReference type="CDD" id="cd00060">
    <property type="entry name" value="FHA"/>
    <property type="match status" value="1"/>
</dbReference>
<dbReference type="SUPFAM" id="SSF52540">
    <property type="entry name" value="P-loop containing nucleoside triphosphate hydrolases"/>
    <property type="match status" value="1"/>
</dbReference>
<dbReference type="SMART" id="SM00220">
    <property type="entry name" value="S_TKc"/>
    <property type="match status" value="1"/>
</dbReference>
<evidence type="ECO:0000259" key="6">
    <source>
        <dbReference type="PROSITE" id="PS50006"/>
    </source>
</evidence>
<dbReference type="SMART" id="SM00240">
    <property type="entry name" value="FHA"/>
    <property type="match status" value="1"/>
</dbReference>
<dbReference type="PROSITE" id="PS50011">
    <property type="entry name" value="PROTEIN_KINASE_DOM"/>
    <property type="match status" value="1"/>
</dbReference>
<gene>
    <name evidence="8" type="ORF">J421_4118</name>
</gene>
<sequence length="1116" mass="122218">MVFCSTCGHGNADGVAFCVNCGVLLASRPAPVPAPPPPPPPPSHTLAATRPATTLVTSLAATLVRVRPQPQRIPPLSARLRGWMRRPTTVPPPLPPPFRIYPDKREVTVPLLPAFRFVHEPVGQCAAPRFVGRRNELESLAERILFSEGGSFLVTGYRGVGKTSFVNQVIRTLDDSLAWARTLLGETEVVDVYLNVARPVRPGEMMHHIIRRLHDRLRERGIYERLDADLRDALTLAFQRTSMNMARQTAESSELGVDEASLGGEWMKAALKLSLTAKRSRSSQQETSFLGYDDKAAEHDVITISRRLAAGYVPPTSRWRRFRDGPPARVRLKIIFVFDELDKLEEFARAADGEKPRRPAIDGIIGALKNLFTTSGITFIFVAGKDLHERWLEDVGRGDSVYESVFAYDKYLPCLWTDVDAICDTLVDDSNGWAPWGREVYAAFKKYLAYRGRGIPRRIIRTFNEYVEWDGHRPALAFTAEDVRRVRLFAGLQDLIDAHAATLFGESHEEVVGTQSDKRRLGVYYLIDWILRRGTAEFTLKDVLDASRRLSAKIALAEEIAPRVAEDIVRILLDAEYIQSSKQSLSRVVVGAAAAEEGARYRVTARRLVELGARATTAELDALDGDAADAAPGKGTPAPKAVGRFRIVREIGRGGMGVVYEALDERSGERVAVKLLLDALANNDEMVARFEREARVLGALDHPNIVRLRDTGRSNGHVYIAMDLVDGVTAEEVVRRCGRLDLDTVVAIAGPAAEAIDYVHQHGFVRNDVKPENIMVTSAGRVCVLDFGISRRGMADGEHGSRTRDGMLVGTPRFISPEQALGRSVDERSDVYSFGVVLYRLLTGVYPFDDADLVDVLAAHAHREPPPLSRHAPIAPEVEAIVLRCLAKDPADRYERMSAVANELRAAAGNDAPVDLQALVREVRDAGRAVEALDQARTNAGVEPVAEHSVWSGGDEVSLADLPTPHWTPALPAAQAAPVKGAAAPVVASRTAPGLVAAPPPTPYTPPDPTRAPRPGLALVDGPADHVSSRTRAAPAGFRLEGRTTLGRNSENDIVLAHWSVSRYHAVLDVDDGGWFVEDANSSNGTAVAGERILGRRPLRDGEEIRMGVFGFVFRR</sequence>
<dbReference type="HOGENOM" id="CLU_281012_0_0_0"/>
<dbReference type="GO" id="GO:0005524">
    <property type="term" value="F:ATP binding"/>
    <property type="evidence" value="ECO:0007669"/>
    <property type="project" value="UniProtKB-UniRule"/>
</dbReference>
<feature type="domain" description="Protein kinase" evidence="7">
    <location>
        <begin position="645"/>
        <end position="905"/>
    </location>
</feature>